<dbReference type="PANTHER" id="PTHR43303:SF2">
    <property type="entry name" value="INDOLEAMINE 2,3-DIOXYGENASE PYRROLE 2,3-DIOXYGENASE (AFU_ORTHOLOGUE AFUA_5G01450"/>
    <property type="match status" value="1"/>
</dbReference>
<organism evidence="2 3">
    <name type="scientific">Curvularia clavata</name>
    <dbReference type="NCBI Taxonomy" id="95742"/>
    <lineage>
        <taxon>Eukaryota</taxon>
        <taxon>Fungi</taxon>
        <taxon>Dikarya</taxon>
        <taxon>Ascomycota</taxon>
        <taxon>Pezizomycotina</taxon>
        <taxon>Dothideomycetes</taxon>
        <taxon>Pleosporomycetidae</taxon>
        <taxon>Pleosporales</taxon>
        <taxon>Pleosporineae</taxon>
        <taxon>Pleosporaceae</taxon>
        <taxon>Curvularia</taxon>
    </lineage>
</organism>
<keyword evidence="3" id="KW-1185">Reference proteome</keyword>
<dbReference type="GO" id="GO:0050661">
    <property type="term" value="F:NADP binding"/>
    <property type="evidence" value="ECO:0007669"/>
    <property type="project" value="InterPro"/>
</dbReference>
<dbReference type="GO" id="GO:0010181">
    <property type="term" value="F:FMN binding"/>
    <property type="evidence" value="ECO:0007669"/>
    <property type="project" value="InterPro"/>
</dbReference>
<accession>A0A9Q8Z1U3</accession>
<dbReference type="CDD" id="cd02932">
    <property type="entry name" value="OYE_YqiM_FMN"/>
    <property type="match status" value="1"/>
</dbReference>
<dbReference type="EMBL" id="CP089274">
    <property type="protein sequence ID" value="USP74592.1"/>
    <property type="molecule type" value="Genomic_DNA"/>
</dbReference>
<dbReference type="AlphaFoldDB" id="A0A9Q8Z1U3"/>
<proteinExistence type="predicted"/>
<dbReference type="SUPFAM" id="SSF51395">
    <property type="entry name" value="FMN-linked oxidoreductases"/>
    <property type="match status" value="1"/>
</dbReference>
<dbReference type="InterPro" id="IPR013785">
    <property type="entry name" value="Aldolase_TIM"/>
</dbReference>
<reference evidence="2" key="1">
    <citation type="submission" date="2021-12" db="EMBL/GenBank/DDBJ databases">
        <title>Curvularia clavata genome.</title>
        <authorList>
            <person name="Cao Y."/>
        </authorList>
    </citation>
    <scope>NUCLEOTIDE SEQUENCE</scope>
    <source>
        <strain evidence="2">Yc1106</strain>
    </source>
</reference>
<evidence type="ECO:0000313" key="2">
    <source>
        <dbReference type="EMBL" id="USP74592.1"/>
    </source>
</evidence>
<dbReference type="OrthoDB" id="72788at2759"/>
<dbReference type="Gene3D" id="3.20.20.70">
    <property type="entry name" value="Aldolase class I"/>
    <property type="match status" value="1"/>
</dbReference>
<sequence>MAPQDINQGVPGLPYFTPKHLTSPGTIPPEAKQDVPTPTLFTPLTIRGTTLRNRIQVAPMCQYSTASEGPSEGALTDYHVATLGHYALKGAALVFIEATGVQPNGRITPNCPGLWSDSQIPALRRVSDFIKSQGAQCGIQLAHAGRKASTCAPWIAGAQKTQNGKRKVSVKADTDAAGWPTNVVGPMGGQEWVWDGKAADDESSGYWAPRALSETEIGELVQDWAAAAQRAVKAGVDVIEIHGAHGYLIHQFLSPVTNQRTDKYGGSFENRTRLLIEIIKAVRAVIPDTMPLYLRISSTDWLEGTELDKKYGTWDVESSIRLAKLLPELGVDLLDVSSGGNHPEQQINMFDSKDYQIKIAARIRSELKKANLSMFIGAVGLITEAEQAKNIVEEGGAAVLRNGDTELAKEAQAAVKVTEGKEPLADVVLVARQFMREPEWVLRVAWQLGLDIAWPNQFLRVRFPKL</sequence>
<gene>
    <name evidence="2" type="ORF">yc1106_01866</name>
</gene>
<name>A0A9Q8Z1U3_CURCL</name>
<dbReference type="PANTHER" id="PTHR43303">
    <property type="entry name" value="NADPH DEHYDROGENASE C23G7.10C-RELATED"/>
    <property type="match status" value="1"/>
</dbReference>
<dbReference type="GO" id="GO:0003959">
    <property type="term" value="F:NADPH dehydrogenase activity"/>
    <property type="evidence" value="ECO:0007669"/>
    <property type="project" value="InterPro"/>
</dbReference>
<evidence type="ECO:0000259" key="1">
    <source>
        <dbReference type="Pfam" id="PF00724"/>
    </source>
</evidence>
<evidence type="ECO:0000313" key="3">
    <source>
        <dbReference type="Proteomes" id="UP001056012"/>
    </source>
</evidence>
<feature type="domain" description="NADH:flavin oxidoreductase/NADH oxidase N-terminal" evidence="1">
    <location>
        <begin position="40"/>
        <end position="404"/>
    </location>
</feature>
<dbReference type="Pfam" id="PF00724">
    <property type="entry name" value="Oxidored_FMN"/>
    <property type="match status" value="1"/>
</dbReference>
<dbReference type="Proteomes" id="UP001056012">
    <property type="component" value="Chromosome 1"/>
</dbReference>
<dbReference type="VEuPathDB" id="FungiDB:yc1106_01866"/>
<dbReference type="InterPro" id="IPR001155">
    <property type="entry name" value="OxRdtase_FMN_N"/>
</dbReference>
<protein>
    <submittedName>
        <fullName evidence="2">Nadh-dependent flavin oxidoreductase</fullName>
    </submittedName>
</protein>
<dbReference type="InterPro" id="IPR044152">
    <property type="entry name" value="YqjM-like"/>
</dbReference>